<evidence type="ECO:0000256" key="8">
    <source>
        <dbReference type="ARBA" id="ARBA00023033"/>
    </source>
</evidence>
<evidence type="ECO:0000313" key="13">
    <source>
        <dbReference type="Proteomes" id="UP001175211"/>
    </source>
</evidence>
<dbReference type="Gene3D" id="1.10.630.10">
    <property type="entry name" value="Cytochrome P450"/>
    <property type="match status" value="1"/>
</dbReference>
<dbReference type="RefSeq" id="XP_060337461.1">
    <property type="nucleotide sequence ID" value="XM_060480564.1"/>
</dbReference>
<keyword evidence="11" id="KW-0812">Transmembrane</keyword>
<dbReference type="PROSITE" id="PS00086">
    <property type="entry name" value="CYTOCHROME_P450"/>
    <property type="match status" value="1"/>
</dbReference>
<dbReference type="Proteomes" id="UP001175211">
    <property type="component" value="Unassembled WGS sequence"/>
</dbReference>
<keyword evidence="11" id="KW-0472">Membrane</keyword>
<feature type="binding site" description="axial binding residue" evidence="9">
    <location>
        <position position="483"/>
    </location>
    <ligand>
        <name>heme</name>
        <dbReference type="ChEBI" id="CHEBI:30413"/>
    </ligand>
    <ligandPart>
        <name>Fe</name>
        <dbReference type="ChEBI" id="CHEBI:18248"/>
    </ligandPart>
</feature>
<comment type="caution">
    <text evidence="12">The sequence shown here is derived from an EMBL/GenBank/DDBJ whole genome shotgun (WGS) entry which is preliminary data.</text>
</comment>
<evidence type="ECO:0000256" key="6">
    <source>
        <dbReference type="ARBA" id="ARBA00023002"/>
    </source>
</evidence>
<dbReference type="InterPro" id="IPR050121">
    <property type="entry name" value="Cytochrome_P450_monoxygenase"/>
</dbReference>
<dbReference type="GO" id="GO:0020037">
    <property type="term" value="F:heme binding"/>
    <property type="evidence" value="ECO:0007669"/>
    <property type="project" value="InterPro"/>
</dbReference>
<dbReference type="Pfam" id="PF00067">
    <property type="entry name" value="p450"/>
    <property type="match status" value="1"/>
</dbReference>
<keyword evidence="7 9" id="KW-0408">Iron</keyword>
<organism evidence="12 13">
    <name type="scientific">Armillaria tabescens</name>
    <name type="common">Ringless honey mushroom</name>
    <name type="synonym">Agaricus tabescens</name>
    <dbReference type="NCBI Taxonomy" id="1929756"/>
    <lineage>
        <taxon>Eukaryota</taxon>
        <taxon>Fungi</taxon>
        <taxon>Dikarya</taxon>
        <taxon>Basidiomycota</taxon>
        <taxon>Agaricomycotina</taxon>
        <taxon>Agaricomycetes</taxon>
        <taxon>Agaricomycetidae</taxon>
        <taxon>Agaricales</taxon>
        <taxon>Marasmiineae</taxon>
        <taxon>Physalacriaceae</taxon>
        <taxon>Desarmillaria</taxon>
    </lineage>
</organism>
<dbReference type="AlphaFoldDB" id="A0AA39NJN5"/>
<dbReference type="GO" id="GO:0005506">
    <property type="term" value="F:iron ion binding"/>
    <property type="evidence" value="ECO:0007669"/>
    <property type="project" value="InterPro"/>
</dbReference>
<evidence type="ECO:0000313" key="12">
    <source>
        <dbReference type="EMBL" id="KAK0466869.1"/>
    </source>
</evidence>
<reference evidence="12" key="1">
    <citation type="submission" date="2023-06" db="EMBL/GenBank/DDBJ databases">
        <authorList>
            <consortium name="Lawrence Berkeley National Laboratory"/>
            <person name="Ahrendt S."/>
            <person name="Sahu N."/>
            <person name="Indic B."/>
            <person name="Wong-Bajracharya J."/>
            <person name="Merenyi Z."/>
            <person name="Ke H.-M."/>
            <person name="Monk M."/>
            <person name="Kocsube S."/>
            <person name="Drula E."/>
            <person name="Lipzen A."/>
            <person name="Balint B."/>
            <person name="Henrissat B."/>
            <person name="Andreopoulos B."/>
            <person name="Martin F.M."/>
            <person name="Harder C.B."/>
            <person name="Rigling D."/>
            <person name="Ford K.L."/>
            <person name="Foster G.D."/>
            <person name="Pangilinan J."/>
            <person name="Papanicolaou A."/>
            <person name="Barry K."/>
            <person name="LaButti K."/>
            <person name="Viragh M."/>
            <person name="Koriabine M."/>
            <person name="Yan M."/>
            <person name="Riley R."/>
            <person name="Champramary S."/>
            <person name="Plett K.L."/>
            <person name="Tsai I.J."/>
            <person name="Slot J."/>
            <person name="Sipos G."/>
            <person name="Plett J."/>
            <person name="Nagy L.G."/>
            <person name="Grigoriev I.V."/>
        </authorList>
    </citation>
    <scope>NUCLEOTIDE SEQUENCE</scope>
    <source>
        <strain evidence="12">CCBAS 213</strain>
    </source>
</reference>
<dbReference type="PRINTS" id="PR00463">
    <property type="entry name" value="EP450I"/>
</dbReference>
<evidence type="ECO:0000256" key="7">
    <source>
        <dbReference type="ARBA" id="ARBA00023004"/>
    </source>
</evidence>
<evidence type="ECO:0000256" key="2">
    <source>
        <dbReference type="ARBA" id="ARBA00005179"/>
    </source>
</evidence>
<dbReference type="GeneID" id="85364112"/>
<evidence type="ECO:0000256" key="3">
    <source>
        <dbReference type="ARBA" id="ARBA00010617"/>
    </source>
</evidence>
<evidence type="ECO:0000256" key="9">
    <source>
        <dbReference type="PIRSR" id="PIRSR602401-1"/>
    </source>
</evidence>
<name>A0AA39NJN5_ARMTA</name>
<evidence type="ECO:0000256" key="11">
    <source>
        <dbReference type="SAM" id="Phobius"/>
    </source>
</evidence>
<keyword evidence="8 10" id="KW-0503">Monooxygenase</keyword>
<dbReference type="SUPFAM" id="SSF48264">
    <property type="entry name" value="Cytochrome P450"/>
    <property type="match status" value="1"/>
</dbReference>
<evidence type="ECO:0000256" key="4">
    <source>
        <dbReference type="ARBA" id="ARBA00022617"/>
    </source>
</evidence>
<comment type="cofactor">
    <cofactor evidence="1 9">
        <name>heme</name>
        <dbReference type="ChEBI" id="CHEBI:30413"/>
    </cofactor>
</comment>
<dbReference type="PANTHER" id="PTHR24305:SF29">
    <property type="entry name" value="BENZOATE-PARA-HYDROXYLASE"/>
    <property type="match status" value="1"/>
</dbReference>
<evidence type="ECO:0000256" key="1">
    <source>
        <dbReference type="ARBA" id="ARBA00001971"/>
    </source>
</evidence>
<dbReference type="InterPro" id="IPR002401">
    <property type="entry name" value="Cyt_P450_E_grp-I"/>
</dbReference>
<feature type="transmembrane region" description="Helical" evidence="11">
    <location>
        <begin position="15"/>
        <end position="34"/>
    </location>
</feature>
<sequence length="538" mass="59886">MLCLSFESLHTDVPTVITTVVALVVLVHLVPYLIDFHRLRSYPGPLVAKFSDTWLACVSYQGRRSEVIHDLHRKYGPFVRLAPNHISIALPDAQPLIYGHGNGSLKSSFYDVFVTTSRSLFTVRERQSHTRKRKIISHSFSQKSILEFQPYVRRYVAQLLGQWEKLYDQALKGVSGEVEGDGWKGRDGRLWLDCFPWANYVTFDIISDLAFGRPFGMTAAGKDSAPMAEDQHAVMNSYGQVGVKHASREIQVIKTIGGPSQTFLATLGALPGWWRSLIKLNPLMWEGGQDFRDIIGLAIMAVSRRLEAPTDRNDILSKLQAGKDEDGNPMGKEELTAEALTVLIAGSDTTANSTTAIIYYLAHTPSVQEKLHKELDEHLDSEVATAEQVKNLPYLQAVINEGLRLYPTVAMGLPRVAPEGGITILGNHFPEGTILSAPTYTIHRDPAVFGDDVEEFRPERWSECDGADVSKAFAPFSVGPRACIGRNLANLELQIIIGSIFKHFHIVLENPDEKLKVHEGILRKPVGCRVGLKRREVL</sequence>
<dbReference type="InterPro" id="IPR036396">
    <property type="entry name" value="Cyt_P450_sf"/>
</dbReference>
<dbReference type="InterPro" id="IPR017972">
    <property type="entry name" value="Cyt_P450_CS"/>
</dbReference>
<comment type="similarity">
    <text evidence="3 10">Belongs to the cytochrome P450 family.</text>
</comment>
<accession>A0AA39NJN5</accession>
<keyword evidence="6 10" id="KW-0560">Oxidoreductase</keyword>
<evidence type="ECO:0000256" key="10">
    <source>
        <dbReference type="RuleBase" id="RU000461"/>
    </source>
</evidence>
<dbReference type="CDD" id="cd11061">
    <property type="entry name" value="CYP67-like"/>
    <property type="match status" value="1"/>
</dbReference>
<keyword evidence="4 9" id="KW-0349">Heme</keyword>
<dbReference type="GO" id="GO:0016705">
    <property type="term" value="F:oxidoreductase activity, acting on paired donors, with incorporation or reduction of molecular oxygen"/>
    <property type="evidence" value="ECO:0007669"/>
    <property type="project" value="InterPro"/>
</dbReference>
<protein>
    <submittedName>
        <fullName evidence="12">Cytochrome P450 monooxygenase</fullName>
    </submittedName>
</protein>
<proteinExistence type="inferred from homology"/>
<dbReference type="InterPro" id="IPR001128">
    <property type="entry name" value="Cyt_P450"/>
</dbReference>
<gene>
    <name evidence="12" type="ORF">EV420DRAFT_1758784</name>
</gene>
<keyword evidence="11" id="KW-1133">Transmembrane helix</keyword>
<keyword evidence="13" id="KW-1185">Reference proteome</keyword>
<dbReference type="PANTHER" id="PTHR24305">
    <property type="entry name" value="CYTOCHROME P450"/>
    <property type="match status" value="1"/>
</dbReference>
<dbReference type="EMBL" id="JAUEPS010000003">
    <property type="protein sequence ID" value="KAK0466869.1"/>
    <property type="molecule type" value="Genomic_DNA"/>
</dbReference>
<dbReference type="GO" id="GO:0004497">
    <property type="term" value="F:monooxygenase activity"/>
    <property type="evidence" value="ECO:0007669"/>
    <property type="project" value="UniProtKB-KW"/>
</dbReference>
<comment type="pathway">
    <text evidence="2">Secondary metabolite biosynthesis.</text>
</comment>
<evidence type="ECO:0000256" key="5">
    <source>
        <dbReference type="ARBA" id="ARBA00022723"/>
    </source>
</evidence>
<keyword evidence="5 9" id="KW-0479">Metal-binding</keyword>
<dbReference type="PRINTS" id="PR00385">
    <property type="entry name" value="P450"/>
</dbReference>